<accession>A0A2P2PSW1</accession>
<evidence type="ECO:0000313" key="1">
    <source>
        <dbReference type="EMBL" id="MBX57838.1"/>
    </source>
</evidence>
<protein>
    <submittedName>
        <fullName evidence="1">Uncharacterized protein</fullName>
    </submittedName>
</protein>
<proteinExistence type="predicted"/>
<dbReference type="AlphaFoldDB" id="A0A2P2PSW1"/>
<organism evidence="1">
    <name type="scientific">Rhizophora mucronata</name>
    <name type="common">Asiatic mangrove</name>
    <dbReference type="NCBI Taxonomy" id="61149"/>
    <lineage>
        <taxon>Eukaryota</taxon>
        <taxon>Viridiplantae</taxon>
        <taxon>Streptophyta</taxon>
        <taxon>Embryophyta</taxon>
        <taxon>Tracheophyta</taxon>
        <taxon>Spermatophyta</taxon>
        <taxon>Magnoliopsida</taxon>
        <taxon>eudicotyledons</taxon>
        <taxon>Gunneridae</taxon>
        <taxon>Pentapetalae</taxon>
        <taxon>rosids</taxon>
        <taxon>fabids</taxon>
        <taxon>Malpighiales</taxon>
        <taxon>Rhizophoraceae</taxon>
        <taxon>Rhizophora</taxon>
    </lineage>
</organism>
<reference evidence="1" key="1">
    <citation type="submission" date="2018-02" db="EMBL/GenBank/DDBJ databases">
        <title>Rhizophora mucronata_Transcriptome.</title>
        <authorList>
            <person name="Meera S.P."/>
            <person name="Sreeshan A."/>
            <person name="Augustine A."/>
        </authorList>
    </citation>
    <scope>NUCLEOTIDE SEQUENCE</scope>
    <source>
        <tissue evidence="1">Leaf</tissue>
    </source>
</reference>
<dbReference type="EMBL" id="GGEC01077354">
    <property type="protein sequence ID" value="MBX57838.1"/>
    <property type="molecule type" value="Transcribed_RNA"/>
</dbReference>
<name>A0A2P2PSW1_RHIMU</name>
<sequence length="42" mass="5061">MKRFLIVTTVGENPHSFLRRAIFPTKNKQKQSALLEFHWPRH</sequence>